<comment type="similarity">
    <text evidence="2">Belongs to the cytochrome P450 family.</text>
</comment>
<evidence type="ECO:0000256" key="2">
    <source>
        <dbReference type="ARBA" id="ARBA00010617"/>
    </source>
</evidence>
<keyword evidence="6 8" id="KW-0408">Iron</keyword>
<organism evidence="9 10">
    <name type="scientific">Thelonectria olida</name>
    <dbReference type="NCBI Taxonomy" id="1576542"/>
    <lineage>
        <taxon>Eukaryota</taxon>
        <taxon>Fungi</taxon>
        <taxon>Dikarya</taxon>
        <taxon>Ascomycota</taxon>
        <taxon>Pezizomycotina</taxon>
        <taxon>Sordariomycetes</taxon>
        <taxon>Hypocreomycetidae</taxon>
        <taxon>Hypocreales</taxon>
        <taxon>Nectriaceae</taxon>
        <taxon>Thelonectria</taxon>
    </lineage>
</organism>
<feature type="binding site" description="axial binding residue" evidence="8">
    <location>
        <position position="439"/>
    </location>
    <ligand>
        <name>heme</name>
        <dbReference type="ChEBI" id="CHEBI:30413"/>
    </ligand>
    <ligandPart>
        <name>Fe</name>
        <dbReference type="ChEBI" id="CHEBI:18248"/>
    </ligandPart>
</feature>
<dbReference type="Gene3D" id="1.10.630.10">
    <property type="entry name" value="Cytochrome P450"/>
    <property type="match status" value="1"/>
</dbReference>
<dbReference type="PANTHER" id="PTHR24305">
    <property type="entry name" value="CYTOCHROME P450"/>
    <property type="match status" value="1"/>
</dbReference>
<keyword evidence="10" id="KW-1185">Reference proteome</keyword>
<dbReference type="PRINTS" id="PR00463">
    <property type="entry name" value="EP450I"/>
</dbReference>
<dbReference type="InterPro" id="IPR036396">
    <property type="entry name" value="Cyt_P450_sf"/>
</dbReference>
<dbReference type="SUPFAM" id="SSF48264">
    <property type="entry name" value="Cytochrome P450"/>
    <property type="match status" value="1"/>
</dbReference>
<dbReference type="GO" id="GO:0016705">
    <property type="term" value="F:oxidoreductase activity, acting on paired donors, with incorporation or reduction of molecular oxygen"/>
    <property type="evidence" value="ECO:0007669"/>
    <property type="project" value="InterPro"/>
</dbReference>
<evidence type="ECO:0000256" key="1">
    <source>
        <dbReference type="ARBA" id="ARBA00001971"/>
    </source>
</evidence>
<evidence type="ECO:0000256" key="6">
    <source>
        <dbReference type="ARBA" id="ARBA00023004"/>
    </source>
</evidence>
<evidence type="ECO:0000256" key="7">
    <source>
        <dbReference type="ARBA" id="ARBA00023033"/>
    </source>
</evidence>
<reference evidence="9 10" key="1">
    <citation type="journal article" date="2021" name="Nat. Commun.">
        <title>Genetic determinants of endophytism in the Arabidopsis root mycobiome.</title>
        <authorList>
            <person name="Mesny F."/>
            <person name="Miyauchi S."/>
            <person name="Thiergart T."/>
            <person name="Pickel B."/>
            <person name="Atanasova L."/>
            <person name="Karlsson M."/>
            <person name="Huettel B."/>
            <person name="Barry K.W."/>
            <person name="Haridas S."/>
            <person name="Chen C."/>
            <person name="Bauer D."/>
            <person name="Andreopoulos W."/>
            <person name="Pangilinan J."/>
            <person name="LaButti K."/>
            <person name="Riley R."/>
            <person name="Lipzen A."/>
            <person name="Clum A."/>
            <person name="Drula E."/>
            <person name="Henrissat B."/>
            <person name="Kohler A."/>
            <person name="Grigoriev I.V."/>
            <person name="Martin F.M."/>
            <person name="Hacquard S."/>
        </authorList>
    </citation>
    <scope>NUCLEOTIDE SEQUENCE [LARGE SCALE GENOMIC DNA]</scope>
    <source>
        <strain evidence="9 10">MPI-CAGE-CH-0241</strain>
    </source>
</reference>
<protein>
    <submittedName>
        <fullName evidence="9">Cytochrome P450 ClCP1</fullName>
    </submittedName>
</protein>
<comment type="caution">
    <text evidence="9">The sequence shown here is derived from an EMBL/GenBank/DDBJ whole genome shotgun (WGS) entry which is preliminary data.</text>
</comment>
<dbReference type="InterPro" id="IPR002401">
    <property type="entry name" value="Cyt_P450_E_grp-I"/>
</dbReference>
<dbReference type="Pfam" id="PF00067">
    <property type="entry name" value="p450"/>
    <property type="match status" value="1"/>
</dbReference>
<dbReference type="InterPro" id="IPR001128">
    <property type="entry name" value="Cyt_P450"/>
</dbReference>
<sequence length="498" mass="56303">MAITISGEAFGVLIAAIAALGVGKALYNVFLHPLRSFPGPLICRATPFYRHYKFLKGSLLYDLKDLHDKYGPVVRVRPDELSFISPQAWADIYLAQDSPNGPVELARYDRFYQFAGPGAPETIVSLDKNYHAHLKRVLSPAFSDRSLRLQEPMMQEYVSLLIQRLHEQSKNGEQAVNLRNWYNYLTFDIIGNLGFGSDFAGLKNAVLHPWVKAVTQNIREFSFLQVLMYLGCQRIVHILANSSLLKGKLLHENLTREKLDARLAQYKERPDLLEPLIQLKDPVITHDQLLANATQLITAGSESSSTLLTATTSLLGDNPEAMRKLAEEVRSTFQSEEEITLTAVNNLPYLSACLYETLRRFPAVPPSLPRVTPPTGAIICGHEIPPKTVVSLAQWAAYNTDEHWTDPFGYHPERFLRDEKFANDRFDAHQPFGLGYGSCPGRNLAWAETRLALTRVVYNFDIESAPVSKGWVARQKAYLLWDKEDFWAHLKPVRKPRA</sequence>
<evidence type="ECO:0000256" key="5">
    <source>
        <dbReference type="ARBA" id="ARBA00023002"/>
    </source>
</evidence>
<evidence type="ECO:0000256" key="4">
    <source>
        <dbReference type="ARBA" id="ARBA00022723"/>
    </source>
</evidence>
<evidence type="ECO:0000313" key="10">
    <source>
        <dbReference type="Proteomes" id="UP000777438"/>
    </source>
</evidence>
<dbReference type="GO" id="GO:0005506">
    <property type="term" value="F:iron ion binding"/>
    <property type="evidence" value="ECO:0007669"/>
    <property type="project" value="InterPro"/>
</dbReference>
<name>A0A9P9AMW9_9HYPO</name>
<dbReference type="OrthoDB" id="1470350at2759"/>
<accession>A0A9P9AMW9</accession>
<evidence type="ECO:0000256" key="8">
    <source>
        <dbReference type="PIRSR" id="PIRSR602401-1"/>
    </source>
</evidence>
<keyword evidence="5" id="KW-0560">Oxidoreductase</keyword>
<dbReference type="CDD" id="cd11058">
    <property type="entry name" value="CYP60B-like"/>
    <property type="match status" value="1"/>
</dbReference>
<dbReference type="PANTHER" id="PTHR24305:SF230">
    <property type="entry name" value="P450, PUTATIVE (EUROFUNG)-RELATED"/>
    <property type="match status" value="1"/>
</dbReference>
<dbReference type="GO" id="GO:0020037">
    <property type="term" value="F:heme binding"/>
    <property type="evidence" value="ECO:0007669"/>
    <property type="project" value="InterPro"/>
</dbReference>
<dbReference type="AlphaFoldDB" id="A0A9P9AMW9"/>
<dbReference type="EMBL" id="JAGPYM010000017">
    <property type="protein sequence ID" value="KAH6885701.1"/>
    <property type="molecule type" value="Genomic_DNA"/>
</dbReference>
<evidence type="ECO:0000256" key="3">
    <source>
        <dbReference type="ARBA" id="ARBA00022617"/>
    </source>
</evidence>
<gene>
    <name evidence="9" type="ORF">B0T10DRAFT_491355</name>
</gene>
<dbReference type="Proteomes" id="UP000777438">
    <property type="component" value="Unassembled WGS sequence"/>
</dbReference>
<dbReference type="GO" id="GO:0004497">
    <property type="term" value="F:monooxygenase activity"/>
    <property type="evidence" value="ECO:0007669"/>
    <property type="project" value="UniProtKB-KW"/>
</dbReference>
<comment type="cofactor">
    <cofactor evidence="1 8">
        <name>heme</name>
        <dbReference type="ChEBI" id="CHEBI:30413"/>
    </cofactor>
</comment>
<proteinExistence type="inferred from homology"/>
<keyword evidence="3 8" id="KW-0349">Heme</keyword>
<keyword evidence="7" id="KW-0503">Monooxygenase</keyword>
<evidence type="ECO:0000313" key="9">
    <source>
        <dbReference type="EMBL" id="KAH6885701.1"/>
    </source>
</evidence>
<keyword evidence="4 8" id="KW-0479">Metal-binding</keyword>
<dbReference type="InterPro" id="IPR050121">
    <property type="entry name" value="Cytochrome_P450_monoxygenase"/>
</dbReference>